<dbReference type="SMART" id="SM00297">
    <property type="entry name" value="BROMO"/>
    <property type="match status" value="5"/>
</dbReference>
<feature type="domain" description="Bromo" evidence="11">
    <location>
        <begin position="179"/>
        <end position="249"/>
    </location>
</feature>
<feature type="compositionally biased region" description="Low complexity" evidence="10">
    <location>
        <begin position="1423"/>
        <end position="1433"/>
    </location>
</feature>
<dbReference type="InterPro" id="IPR036910">
    <property type="entry name" value="HMG_box_dom_sf"/>
</dbReference>
<dbReference type="PANTHER" id="PTHR16062">
    <property type="entry name" value="SWI/SNF-RELATED"/>
    <property type="match status" value="1"/>
</dbReference>
<feature type="DNA-binding region" description="HMG box" evidence="9">
    <location>
        <begin position="1353"/>
        <end position="1408"/>
    </location>
</feature>
<dbReference type="SMART" id="SM00398">
    <property type="entry name" value="HMG"/>
    <property type="match status" value="1"/>
</dbReference>
<evidence type="ECO:0000259" key="11">
    <source>
        <dbReference type="PROSITE" id="PS50014"/>
    </source>
</evidence>
<evidence type="ECO:0000256" key="10">
    <source>
        <dbReference type="SAM" id="MobiDB-lite"/>
    </source>
</evidence>
<sequence length="1560" mass="178215">MPRRKRSSVDSSLEDEITPAKRSRKRGTEGEVNALCHEIFDSIKSHKSDNGLPTFNLFMKLPHKRSEPEYFKAIANPIDLLKVLTKIKNDEYASVDQMGEDLRLLVENAMDYYEEDSEERDLANQLWIYYRELKNEKCGDTASGDSDKNQDWDDDSTESEDVGEICEEMFDAVATAMDGDRMITEMFKLLPSKTKFPDYYNVIEEPLDLRTVAKRVQGRHYETLDNMVRDLMVIVNNARTYNQPGSGIYKDAVLLKKTIQAKKIELDTVRQAKKSSHRMRSAERKIHTGERHSTAYASLPSPNGDSDNESDTEENSCIAGTGALWSLYNTVMNYRSPDGRRLSEPFMRLPSKRLYPDYYEEIDNPISLFHIKKKIKNNMYGGDVAGLVSDLDLLFLNAQHYNVEDSQLFKDSISLQKVMHNKSSELQALCDPNDDSQSASASRRSRRDSLQKKLGVLFKTISEYEVDGRSLIDIFVSLPSKESFPDYYQVITEPIDMDTIEARLEQYDSIESLADDIELMLRNARHYNEENSQVYKDAVVLERVLKTKLQSLTNPDSPRSRTPVSSNRISRRDSKVTSKWNTKLQSLYACIKDATDKSNRVLSAPFMRLPSKSEYPDYYDVIKKPIDLLKIGHKLNLYESLDDLLADLALMFDNACKYNEPDSLIYKDALALLKLALDKKSELEKNEEERNQVPDVKVTVFNTLKELTRSTLSQTDSQGRCLSESLAHLPLDEDEMIAIPNAKKASCSLDKIGKRVEKEMYTRLDKLQEDVFELLEHGRSVAAIDSELYEDCCNLQKYFVQRRDELCGLGGVFFSPALAYTQRRITDEIDKEKTEKIKAKRHKRNQEKNDDKENLSEAIYNDITYARGDFAYIIPEEGKEDNQEMLLIDKIYREERAVWLEGIKFLKPHQTYHVISKKFFEQEVFKSDVRCAVEVERARGKCIVLPMKTYIKMYCEQFPEEHTWVCDKRYLSKPKTFKRLDPKLKIWSGSSSPKLSQRPNPMQPAKVGSVYAEKGGGTPTQSTDEDEDDDFDGDSGRANVPIESGTAPPGVTMYEQLRDDRCGWLKLGDFVYVRDDSDNPWRIIRAEQLWTDAESVAHVSGAQFVQPAFVEHSPTRLFYAMEVVRNADASVPISKVTGKCCVLFFKEYCSQRSTVISEDDVWICESKFIPDERIVKKLTKPMKKITLSSRVLEDEILFLKKPLIPKRTGSPLLAQSLLDLEVDDSYAIPPSISALSTNNSTPNNVDVTPKMKQKASQLVHDLFNSNSKDRFTLIDDLIGDIALLSKKDEEETSKELTGKKTISEKIENIHRQANLEKYIKESFDKFKKNDDRMKTKNLTKKRMSLFKEIMYKRPKQLSGYIVFAGEYRKGIQGQNPLMNFGDISRLVGAKWRELPKDEKERYEEKAKKIAGEQSALYSSSIESKPSTPAPSTISSAVASLINCDSNSQTSTTNNPAQQTRSSSPLFVAVPPRTQRLLHSEAYLRYIEGLNNNSDDIGPWRKELSARPKNTLGNPQKLPSNWLGPGAMEQGKTVVQALWALRDQMLQDAVNIGRVLDYSAF</sequence>
<keyword evidence="15" id="KW-1185">Reference proteome</keyword>
<dbReference type="InterPro" id="IPR009071">
    <property type="entry name" value="HMG_box_dom"/>
</dbReference>
<dbReference type="InterPro" id="IPR037382">
    <property type="entry name" value="Rsc/polybromo"/>
</dbReference>
<comment type="subcellular location">
    <subcellularLocation>
        <location evidence="1">Nucleus</location>
    </subcellularLocation>
</comment>
<evidence type="ECO:0000313" key="14">
    <source>
        <dbReference type="EMBL" id="CAD5122115.1"/>
    </source>
</evidence>
<dbReference type="OrthoDB" id="10009055at2759"/>
<dbReference type="GO" id="GO:0003677">
    <property type="term" value="F:DNA binding"/>
    <property type="evidence" value="ECO:0007669"/>
    <property type="project" value="UniProtKB-UniRule"/>
</dbReference>
<evidence type="ECO:0000256" key="9">
    <source>
        <dbReference type="PROSITE-ProRule" id="PRU00267"/>
    </source>
</evidence>
<accession>A0A7I8W1Z6</accession>
<dbReference type="Gene3D" id="1.10.30.10">
    <property type="entry name" value="High mobility group box domain"/>
    <property type="match status" value="1"/>
</dbReference>
<feature type="region of interest" description="Disordered" evidence="10">
    <location>
        <begin position="1505"/>
        <end position="1524"/>
    </location>
</feature>
<dbReference type="EMBL" id="CAJFCJ010000016">
    <property type="protein sequence ID" value="CAD5122115.1"/>
    <property type="molecule type" value="Genomic_DNA"/>
</dbReference>
<feature type="compositionally biased region" description="Acidic residues" evidence="10">
    <location>
        <begin position="152"/>
        <end position="161"/>
    </location>
</feature>
<feature type="region of interest" description="Disordered" evidence="10">
    <location>
        <begin position="139"/>
        <end position="161"/>
    </location>
</feature>
<dbReference type="SUPFAM" id="SSF47095">
    <property type="entry name" value="HMG-box"/>
    <property type="match status" value="1"/>
</dbReference>
<feature type="region of interest" description="Disordered" evidence="10">
    <location>
        <begin position="988"/>
        <end position="1051"/>
    </location>
</feature>
<evidence type="ECO:0000256" key="6">
    <source>
        <dbReference type="ARBA" id="ARBA00023163"/>
    </source>
</evidence>
<evidence type="ECO:0000256" key="3">
    <source>
        <dbReference type="ARBA" id="ARBA00022853"/>
    </source>
</evidence>
<protein>
    <submittedName>
        <fullName evidence="14">DgyrCDS10565</fullName>
    </submittedName>
</protein>
<feature type="domain" description="Bromo" evidence="11">
    <location>
        <begin position="50"/>
        <end position="120"/>
    </location>
</feature>
<feature type="region of interest" description="Disordered" evidence="10">
    <location>
        <begin position="1"/>
        <end position="28"/>
    </location>
</feature>
<dbReference type="PROSITE" id="PS50014">
    <property type="entry name" value="BROMODOMAIN_2"/>
    <property type="match status" value="5"/>
</dbReference>
<dbReference type="InterPro" id="IPR001025">
    <property type="entry name" value="BAH_dom"/>
</dbReference>
<dbReference type="Gene3D" id="1.20.920.10">
    <property type="entry name" value="Bromodomain-like"/>
    <property type="match status" value="6"/>
</dbReference>
<dbReference type="FunFam" id="1.20.920.10:FF:000006">
    <property type="entry name" value="protein polybromo-1 isoform X1"/>
    <property type="match status" value="1"/>
</dbReference>
<feature type="region of interest" description="Disordered" evidence="10">
    <location>
        <begin position="551"/>
        <end position="572"/>
    </location>
</feature>
<feature type="domain" description="Bromo" evidence="11">
    <location>
        <begin position="467"/>
        <end position="535"/>
    </location>
</feature>
<keyword evidence="9" id="KW-0238">DNA-binding</keyword>
<keyword evidence="4" id="KW-0805">Transcription regulation</keyword>
<feature type="compositionally biased region" description="Acidic residues" evidence="10">
    <location>
        <begin position="1023"/>
        <end position="1033"/>
    </location>
</feature>
<evidence type="ECO:0000259" key="12">
    <source>
        <dbReference type="PROSITE" id="PS50118"/>
    </source>
</evidence>
<feature type="domain" description="BAH" evidence="13">
    <location>
        <begin position="863"/>
        <end position="981"/>
    </location>
</feature>
<feature type="compositionally biased region" description="Basic and acidic residues" evidence="10">
    <location>
        <begin position="280"/>
        <end position="293"/>
    </location>
</feature>
<dbReference type="PROSITE" id="PS51038">
    <property type="entry name" value="BAH"/>
    <property type="match status" value="2"/>
</dbReference>
<evidence type="ECO:0000256" key="1">
    <source>
        <dbReference type="ARBA" id="ARBA00004123"/>
    </source>
</evidence>
<dbReference type="GO" id="GO:0006368">
    <property type="term" value="P:transcription elongation by RNA polymerase II"/>
    <property type="evidence" value="ECO:0007669"/>
    <property type="project" value="TreeGrafter"/>
</dbReference>
<feature type="domain" description="Bromo" evidence="11">
    <location>
        <begin position="338"/>
        <end position="409"/>
    </location>
</feature>
<dbReference type="PRINTS" id="PR00503">
    <property type="entry name" value="BROMODOMAIN"/>
</dbReference>
<organism evidence="14 15">
    <name type="scientific">Dimorphilus gyrociliatus</name>
    <dbReference type="NCBI Taxonomy" id="2664684"/>
    <lineage>
        <taxon>Eukaryota</taxon>
        <taxon>Metazoa</taxon>
        <taxon>Spiralia</taxon>
        <taxon>Lophotrochozoa</taxon>
        <taxon>Annelida</taxon>
        <taxon>Polychaeta</taxon>
        <taxon>Polychaeta incertae sedis</taxon>
        <taxon>Dinophilidae</taxon>
        <taxon>Dimorphilus</taxon>
    </lineage>
</organism>
<dbReference type="GO" id="GO:0006338">
    <property type="term" value="P:chromatin remodeling"/>
    <property type="evidence" value="ECO:0007669"/>
    <property type="project" value="InterPro"/>
</dbReference>
<dbReference type="InterPro" id="IPR018359">
    <property type="entry name" value="Bromodomain_CS"/>
</dbReference>
<evidence type="ECO:0000256" key="7">
    <source>
        <dbReference type="ARBA" id="ARBA00023242"/>
    </source>
</evidence>
<keyword evidence="2" id="KW-0677">Repeat</keyword>
<dbReference type="Pfam" id="PF00505">
    <property type="entry name" value="HMG_box"/>
    <property type="match status" value="1"/>
</dbReference>
<feature type="domain" description="HMG box" evidence="12">
    <location>
        <begin position="1353"/>
        <end position="1408"/>
    </location>
</feature>
<evidence type="ECO:0000256" key="8">
    <source>
        <dbReference type="PROSITE-ProRule" id="PRU00035"/>
    </source>
</evidence>
<keyword evidence="5 8" id="KW-0103">Bromodomain</keyword>
<feature type="domain" description="BAH" evidence="13">
    <location>
        <begin position="1063"/>
        <end position="1179"/>
    </location>
</feature>
<dbReference type="Pfam" id="PF01426">
    <property type="entry name" value="BAH"/>
    <property type="match status" value="2"/>
</dbReference>
<evidence type="ECO:0000256" key="4">
    <source>
        <dbReference type="ARBA" id="ARBA00023015"/>
    </source>
</evidence>
<dbReference type="GO" id="GO:0003682">
    <property type="term" value="F:chromatin binding"/>
    <property type="evidence" value="ECO:0007669"/>
    <property type="project" value="InterPro"/>
</dbReference>
<reference evidence="14 15" key="1">
    <citation type="submission" date="2020-08" db="EMBL/GenBank/DDBJ databases">
        <authorList>
            <person name="Hejnol A."/>
        </authorList>
    </citation>
    <scope>NUCLEOTIDE SEQUENCE [LARGE SCALE GENOMIC DNA]</scope>
</reference>
<evidence type="ECO:0000256" key="5">
    <source>
        <dbReference type="ARBA" id="ARBA00023117"/>
    </source>
</evidence>
<feature type="compositionally biased region" description="Basic and acidic residues" evidence="10">
    <location>
        <begin position="139"/>
        <end position="151"/>
    </location>
</feature>
<evidence type="ECO:0000313" key="15">
    <source>
        <dbReference type="Proteomes" id="UP000549394"/>
    </source>
</evidence>
<dbReference type="InterPro" id="IPR036427">
    <property type="entry name" value="Bromodomain-like_sf"/>
</dbReference>
<evidence type="ECO:0000256" key="2">
    <source>
        <dbReference type="ARBA" id="ARBA00022737"/>
    </source>
</evidence>
<keyword evidence="7 9" id="KW-0539">Nucleus</keyword>
<gene>
    <name evidence="14" type="ORF">DGYR_LOCUS9966</name>
</gene>
<feature type="compositionally biased region" description="Polar residues" evidence="10">
    <location>
        <begin position="988"/>
        <end position="1000"/>
    </location>
</feature>
<dbReference type="SUPFAM" id="SSF47370">
    <property type="entry name" value="Bromodomain"/>
    <property type="match status" value="6"/>
</dbReference>
<feature type="region of interest" description="Disordered" evidence="10">
    <location>
        <begin position="1414"/>
        <end position="1433"/>
    </location>
</feature>
<proteinExistence type="predicted"/>
<dbReference type="PROSITE" id="PS50118">
    <property type="entry name" value="HMG_BOX_2"/>
    <property type="match status" value="1"/>
</dbReference>
<dbReference type="Gene3D" id="2.30.30.490">
    <property type="match status" value="2"/>
</dbReference>
<dbReference type="InterPro" id="IPR043151">
    <property type="entry name" value="BAH_sf"/>
</dbReference>
<evidence type="ECO:0000259" key="13">
    <source>
        <dbReference type="PROSITE" id="PS51038"/>
    </source>
</evidence>
<dbReference type="PROSITE" id="PS00633">
    <property type="entry name" value="BROMODOMAIN_1"/>
    <property type="match status" value="4"/>
</dbReference>
<feature type="domain" description="Bromo" evidence="11">
    <location>
        <begin position="598"/>
        <end position="666"/>
    </location>
</feature>
<name>A0A7I8W1Z6_9ANNE</name>
<feature type="compositionally biased region" description="Polar residues" evidence="10">
    <location>
        <begin position="551"/>
        <end position="568"/>
    </location>
</feature>
<dbReference type="PANTHER" id="PTHR16062:SF19">
    <property type="entry name" value="PROTEIN POLYBROMO-1"/>
    <property type="match status" value="1"/>
</dbReference>
<comment type="caution">
    <text evidence="14">The sequence shown here is derived from an EMBL/GenBank/DDBJ whole genome shotgun (WGS) entry which is preliminary data.</text>
</comment>
<dbReference type="GO" id="GO:0016586">
    <property type="term" value="C:RSC-type complex"/>
    <property type="evidence" value="ECO:0007669"/>
    <property type="project" value="InterPro"/>
</dbReference>
<feature type="region of interest" description="Disordered" evidence="10">
    <location>
        <begin position="270"/>
        <end position="315"/>
    </location>
</feature>
<keyword evidence="3" id="KW-0156">Chromatin regulator</keyword>
<keyword evidence="6" id="KW-0804">Transcription</keyword>
<dbReference type="InterPro" id="IPR001487">
    <property type="entry name" value="Bromodomain"/>
</dbReference>
<feature type="region of interest" description="Disordered" evidence="10">
    <location>
        <begin position="1444"/>
        <end position="1464"/>
    </location>
</feature>
<dbReference type="Proteomes" id="UP000549394">
    <property type="component" value="Unassembled WGS sequence"/>
</dbReference>
<dbReference type="Pfam" id="PF00439">
    <property type="entry name" value="Bromodomain"/>
    <property type="match status" value="5"/>
</dbReference>
<dbReference type="SMART" id="SM00439">
    <property type="entry name" value="BAH"/>
    <property type="match status" value="2"/>
</dbReference>